<name>A0ABU8MWZ9_9PSEU</name>
<evidence type="ECO:0000256" key="1">
    <source>
        <dbReference type="ARBA" id="ARBA00010617"/>
    </source>
</evidence>
<dbReference type="SUPFAM" id="SSF48264">
    <property type="entry name" value="Cytochrome P450"/>
    <property type="match status" value="1"/>
</dbReference>
<dbReference type="Proteomes" id="UP001385809">
    <property type="component" value="Unassembled WGS sequence"/>
</dbReference>
<dbReference type="EMBL" id="JBBEGN010000022">
    <property type="protein sequence ID" value="MEJ2871438.1"/>
    <property type="molecule type" value="Genomic_DNA"/>
</dbReference>
<dbReference type="InterPro" id="IPR002397">
    <property type="entry name" value="Cyt_P450_B"/>
</dbReference>
<protein>
    <submittedName>
        <fullName evidence="2">Cytochrome P450</fullName>
    </submittedName>
</protein>
<comment type="caution">
    <text evidence="2">The sequence shown here is derived from an EMBL/GenBank/DDBJ whole genome shotgun (WGS) entry which is preliminary data.</text>
</comment>
<dbReference type="PANTHER" id="PTHR46696:SF4">
    <property type="entry name" value="BIOTIN BIOSYNTHESIS CYTOCHROME P450"/>
    <property type="match status" value="1"/>
</dbReference>
<dbReference type="Pfam" id="PF00067">
    <property type="entry name" value="p450"/>
    <property type="match status" value="1"/>
</dbReference>
<evidence type="ECO:0000313" key="3">
    <source>
        <dbReference type="Proteomes" id="UP001385809"/>
    </source>
</evidence>
<evidence type="ECO:0000313" key="2">
    <source>
        <dbReference type="EMBL" id="MEJ2871438.1"/>
    </source>
</evidence>
<dbReference type="CDD" id="cd11033">
    <property type="entry name" value="CYP142-like"/>
    <property type="match status" value="1"/>
</dbReference>
<gene>
    <name evidence="2" type="ORF">WCD74_27010</name>
</gene>
<proteinExistence type="inferred from homology"/>
<reference evidence="2 3" key="1">
    <citation type="submission" date="2024-03" db="EMBL/GenBank/DDBJ databases">
        <title>Actinomycetospora sp. OC33-EN08, a novel actinomycete isolated from wild orchid (Aerides multiflora).</title>
        <authorList>
            <person name="Suriyachadkun C."/>
        </authorList>
    </citation>
    <scope>NUCLEOTIDE SEQUENCE [LARGE SCALE GENOMIC DNA]</scope>
    <source>
        <strain evidence="2 3">OC33-EN08</strain>
    </source>
</reference>
<dbReference type="InterPro" id="IPR036396">
    <property type="entry name" value="Cyt_P450_sf"/>
</dbReference>
<dbReference type="InterPro" id="IPR001128">
    <property type="entry name" value="Cyt_P450"/>
</dbReference>
<keyword evidence="3" id="KW-1185">Reference proteome</keyword>
<comment type="similarity">
    <text evidence="1">Belongs to the cytochrome P450 family.</text>
</comment>
<accession>A0ABU8MWZ9</accession>
<dbReference type="RefSeq" id="WP_337698005.1">
    <property type="nucleotide sequence ID" value="NZ_JBBEGN010000022.1"/>
</dbReference>
<organism evidence="2 3">
    <name type="scientific">Actinomycetospora aurantiaca</name>
    <dbReference type="NCBI Taxonomy" id="3129233"/>
    <lineage>
        <taxon>Bacteria</taxon>
        <taxon>Bacillati</taxon>
        <taxon>Actinomycetota</taxon>
        <taxon>Actinomycetes</taxon>
        <taxon>Pseudonocardiales</taxon>
        <taxon>Pseudonocardiaceae</taxon>
        <taxon>Actinomycetospora</taxon>
    </lineage>
</organism>
<dbReference type="Gene3D" id="1.10.630.10">
    <property type="entry name" value="Cytochrome P450"/>
    <property type="match status" value="1"/>
</dbReference>
<dbReference type="PANTHER" id="PTHR46696">
    <property type="entry name" value="P450, PUTATIVE (EUROFUNG)-RELATED"/>
    <property type="match status" value="1"/>
</dbReference>
<dbReference type="PRINTS" id="PR00359">
    <property type="entry name" value="BP450"/>
</dbReference>
<sequence>MDLGNREFWELPWKDRYTAFAELRATDGLPWYAEPEFPGFPQGEGFRVVTRHADVEEVSRNPDRFCSGKGAVSILDLPAEAHEFFGSLISMDAPRHTKIRRIAAGAFTPKRVGRLIDDVERIAGEVLDRARATAAANGGEFDLVTEIAAPLPLLLICDMMGIPESRRDDVFTWSNMILAGDDPEYVTSENPLQDYLTAGAGLSGLMTELAATVEDDPRDDVLSALVHGEVDGERLTHQEIASFFILLCVAGNETTRNAITHGVWGLHLDPDARAVWEAEPELPTAVDEVVRWASPINWMRRTVVEDTTVGDVPVRAGEKLLLVYGSANRDESVFAEPDRLDLRRSPNPHQGFGAHGPHFCLGAHLARREAGVMFRRLLTEMRELEVVGEPDRLRSIFVNGIKHLPVRLAG</sequence>